<dbReference type="Proteomes" id="UP000887577">
    <property type="component" value="Unplaced"/>
</dbReference>
<dbReference type="WBParaSite" id="PSU_v2.g13119.t1">
    <property type="protein sequence ID" value="PSU_v2.g13119.t1"/>
    <property type="gene ID" value="PSU_v2.g13119"/>
</dbReference>
<evidence type="ECO:0000313" key="2">
    <source>
        <dbReference type="Proteomes" id="UP000887577"/>
    </source>
</evidence>
<evidence type="ECO:0000256" key="1">
    <source>
        <dbReference type="SAM" id="MobiDB-lite"/>
    </source>
</evidence>
<proteinExistence type="predicted"/>
<dbReference type="CDD" id="cd01040">
    <property type="entry name" value="Mb-like"/>
    <property type="match status" value="1"/>
</dbReference>
<name>A0A914Y2W3_9BILA</name>
<dbReference type="GO" id="GO:0020037">
    <property type="term" value="F:heme binding"/>
    <property type="evidence" value="ECO:0007669"/>
    <property type="project" value="InterPro"/>
</dbReference>
<keyword evidence="2" id="KW-1185">Reference proteome</keyword>
<dbReference type="InterPro" id="IPR012292">
    <property type="entry name" value="Globin/Proto"/>
</dbReference>
<organism evidence="2 3">
    <name type="scientific">Panagrolaimus superbus</name>
    <dbReference type="NCBI Taxonomy" id="310955"/>
    <lineage>
        <taxon>Eukaryota</taxon>
        <taxon>Metazoa</taxon>
        <taxon>Ecdysozoa</taxon>
        <taxon>Nematoda</taxon>
        <taxon>Chromadorea</taxon>
        <taxon>Rhabditida</taxon>
        <taxon>Tylenchina</taxon>
        <taxon>Panagrolaimomorpha</taxon>
        <taxon>Panagrolaimoidea</taxon>
        <taxon>Panagrolaimidae</taxon>
        <taxon>Panagrolaimus</taxon>
    </lineage>
</organism>
<dbReference type="GO" id="GO:0019825">
    <property type="term" value="F:oxygen binding"/>
    <property type="evidence" value="ECO:0007669"/>
    <property type="project" value="InterPro"/>
</dbReference>
<dbReference type="SUPFAM" id="SSF46458">
    <property type="entry name" value="Globin-like"/>
    <property type="match status" value="1"/>
</dbReference>
<dbReference type="Gene3D" id="1.10.490.10">
    <property type="entry name" value="Globins"/>
    <property type="match status" value="1"/>
</dbReference>
<sequence length="176" mass="20331">MIHILQSMMSKPSTSSSHHHRKGRKRSSSASIQSALGVARSVASRSVTMDRLDLRCSTPPGHRRISSCFSGRDLCLEEDQIDALHTDFCKIKDKYAFFEKIFLQLFLKEDPEVAAVFGLANIPEKDLKRRNAFRTHICKFQRFWTTIIDLLPKKGREDELVQIIRYVQNLHIYLNP</sequence>
<feature type="region of interest" description="Disordered" evidence="1">
    <location>
        <begin position="1"/>
        <end position="32"/>
    </location>
</feature>
<dbReference type="AlphaFoldDB" id="A0A914Y2W3"/>
<protein>
    <submittedName>
        <fullName evidence="3">Uncharacterized protein</fullName>
    </submittedName>
</protein>
<dbReference type="InterPro" id="IPR009050">
    <property type="entry name" value="Globin-like_sf"/>
</dbReference>
<evidence type="ECO:0000313" key="3">
    <source>
        <dbReference type="WBParaSite" id="PSU_v2.g13119.t1"/>
    </source>
</evidence>
<feature type="compositionally biased region" description="Basic residues" evidence="1">
    <location>
        <begin position="17"/>
        <end position="27"/>
    </location>
</feature>
<dbReference type="InterPro" id="IPR044399">
    <property type="entry name" value="Mb-like_M"/>
</dbReference>
<reference evidence="3" key="1">
    <citation type="submission" date="2022-11" db="UniProtKB">
        <authorList>
            <consortium name="WormBaseParasite"/>
        </authorList>
    </citation>
    <scope>IDENTIFICATION</scope>
</reference>
<accession>A0A914Y2W3</accession>
<feature type="compositionally biased region" description="Low complexity" evidence="1">
    <location>
        <begin position="7"/>
        <end position="16"/>
    </location>
</feature>